<evidence type="ECO:0000313" key="4">
    <source>
        <dbReference type="Proteomes" id="UP000294614"/>
    </source>
</evidence>
<dbReference type="Proteomes" id="UP000294614">
    <property type="component" value="Unassembled WGS sequence"/>
</dbReference>
<keyword evidence="1" id="KW-1133">Transmembrane helix</keyword>
<feature type="transmembrane region" description="Helical" evidence="1">
    <location>
        <begin position="24"/>
        <end position="42"/>
    </location>
</feature>
<dbReference type="InterPro" id="IPR058581">
    <property type="entry name" value="TM_HPP"/>
</dbReference>
<evidence type="ECO:0000259" key="2">
    <source>
        <dbReference type="Pfam" id="PF04982"/>
    </source>
</evidence>
<evidence type="ECO:0000313" key="3">
    <source>
        <dbReference type="EMBL" id="TCK59904.1"/>
    </source>
</evidence>
<dbReference type="InterPro" id="IPR007065">
    <property type="entry name" value="HPP"/>
</dbReference>
<feature type="transmembrane region" description="Helical" evidence="1">
    <location>
        <begin position="144"/>
        <end position="165"/>
    </location>
</feature>
<feature type="transmembrane region" description="Helical" evidence="1">
    <location>
        <begin position="101"/>
        <end position="118"/>
    </location>
</feature>
<name>A0A4R1K6S1_9BACT</name>
<dbReference type="PANTHER" id="PTHR33741">
    <property type="entry name" value="TRANSMEMBRANE PROTEIN DDB_G0269096-RELATED"/>
    <property type="match status" value="1"/>
</dbReference>
<evidence type="ECO:0000256" key="1">
    <source>
        <dbReference type="SAM" id="Phobius"/>
    </source>
</evidence>
<keyword evidence="1" id="KW-0812">Transmembrane</keyword>
<sequence length="179" mass="18963">MRNFFGKMKGRTQSPPRVDMSEVIWSWTGSFIGISAVGLIHFSLLDQTSLIMIIGSFGASAVLVYGVTRSPLSQPRNLIGGHIISAATGVTAYLIAGKIPWLAAALAVSSAIAIMHITKTLHPPGGATALIAVIGGDSIHNLGYLYVLMPAGLGALTLLVIALLVNNLAPKRRYPEFWL</sequence>
<dbReference type="PANTHER" id="PTHR33741:SF5">
    <property type="entry name" value="TRANSMEMBRANE PROTEIN DDB_G0269096-RELATED"/>
    <property type="match status" value="1"/>
</dbReference>
<proteinExistence type="predicted"/>
<comment type="caution">
    <text evidence="3">The sequence shown here is derived from an EMBL/GenBank/DDBJ whole genome shotgun (WGS) entry which is preliminary data.</text>
</comment>
<dbReference type="Pfam" id="PF04982">
    <property type="entry name" value="TM_HPP"/>
    <property type="match status" value="1"/>
</dbReference>
<dbReference type="RefSeq" id="WP_132874054.1">
    <property type="nucleotide sequence ID" value="NZ_JAJUHT010000005.1"/>
</dbReference>
<dbReference type="AlphaFoldDB" id="A0A4R1K6S1"/>
<gene>
    <name evidence="3" type="ORF">C8D98_2071</name>
</gene>
<dbReference type="OrthoDB" id="9811720at2"/>
<protein>
    <submittedName>
        <fullName evidence="3">HPP family protein</fullName>
    </submittedName>
</protein>
<dbReference type="EMBL" id="SMGG01000005">
    <property type="protein sequence ID" value="TCK59904.1"/>
    <property type="molecule type" value="Genomic_DNA"/>
</dbReference>
<feature type="domain" description="HPP transmembrane region" evidence="2">
    <location>
        <begin position="15"/>
        <end position="175"/>
    </location>
</feature>
<feature type="transmembrane region" description="Helical" evidence="1">
    <location>
        <begin position="79"/>
        <end position="96"/>
    </location>
</feature>
<keyword evidence="1" id="KW-0472">Membrane</keyword>
<reference evidence="3 4" key="1">
    <citation type="submission" date="2019-03" db="EMBL/GenBank/DDBJ databases">
        <title>Genomic Encyclopedia of Type Strains, Phase IV (KMG-IV): sequencing the most valuable type-strain genomes for metagenomic binning, comparative biology and taxonomic classification.</title>
        <authorList>
            <person name="Goeker M."/>
        </authorList>
    </citation>
    <scope>NUCLEOTIDE SEQUENCE [LARGE SCALE GENOMIC DNA]</scope>
    <source>
        <strain evidence="3 4">DSM 24984</strain>
    </source>
</reference>
<organism evidence="3 4">
    <name type="scientific">Seleniivibrio woodruffii</name>
    <dbReference type="NCBI Taxonomy" id="1078050"/>
    <lineage>
        <taxon>Bacteria</taxon>
        <taxon>Pseudomonadati</taxon>
        <taxon>Deferribacterota</taxon>
        <taxon>Deferribacteres</taxon>
        <taxon>Deferribacterales</taxon>
        <taxon>Geovibrionaceae</taxon>
        <taxon>Seleniivibrio</taxon>
    </lineage>
</organism>
<keyword evidence="4" id="KW-1185">Reference proteome</keyword>
<accession>A0A4R1K6S1</accession>
<feature type="transmembrane region" description="Helical" evidence="1">
    <location>
        <begin position="49"/>
        <end position="67"/>
    </location>
</feature>